<dbReference type="GO" id="GO:0050660">
    <property type="term" value="F:flavin adenine dinucleotide binding"/>
    <property type="evidence" value="ECO:0007669"/>
    <property type="project" value="InterPro"/>
</dbReference>
<feature type="domain" description="Glucose-methanol-choline oxidoreductase N-terminal" evidence="3">
    <location>
        <begin position="305"/>
        <end position="319"/>
    </location>
</feature>
<organism evidence="4 5">
    <name type="scientific">Hirsutella rhossiliensis</name>
    <dbReference type="NCBI Taxonomy" id="111463"/>
    <lineage>
        <taxon>Eukaryota</taxon>
        <taxon>Fungi</taxon>
        <taxon>Dikarya</taxon>
        <taxon>Ascomycota</taxon>
        <taxon>Pezizomycotina</taxon>
        <taxon>Sordariomycetes</taxon>
        <taxon>Hypocreomycetidae</taxon>
        <taxon>Hypocreales</taxon>
        <taxon>Ophiocordycipitaceae</taxon>
        <taxon>Hirsutella</taxon>
    </lineage>
</organism>
<dbReference type="InterPro" id="IPR000172">
    <property type="entry name" value="GMC_OxRdtase_N"/>
</dbReference>
<dbReference type="AlphaFoldDB" id="A0A9P8SHA2"/>
<dbReference type="OrthoDB" id="269227at2759"/>
<feature type="binding site" evidence="2">
    <location>
        <position position="263"/>
    </location>
    <ligand>
        <name>FAD</name>
        <dbReference type="ChEBI" id="CHEBI:57692"/>
    </ligand>
</feature>
<comment type="similarity">
    <text evidence="1">Belongs to the GMC oxidoreductase family.</text>
</comment>
<dbReference type="PROSITE" id="PS00624">
    <property type="entry name" value="GMC_OXRED_2"/>
    <property type="match status" value="1"/>
</dbReference>
<keyword evidence="2" id="KW-0274">FAD</keyword>
<dbReference type="Pfam" id="PF00732">
    <property type="entry name" value="GMC_oxred_N"/>
    <property type="match status" value="1"/>
</dbReference>
<dbReference type="InterPro" id="IPR007867">
    <property type="entry name" value="GMC_OxRtase_C"/>
</dbReference>
<dbReference type="PIRSF" id="PIRSF000137">
    <property type="entry name" value="Alcohol_oxidase"/>
    <property type="match status" value="1"/>
</dbReference>
<dbReference type="GeneID" id="68356163"/>
<comment type="caution">
    <text evidence="4">The sequence shown here is derived from an EMBL/GenBank/DDBJ whole genome shotgun (WGS) entry which is preliminary data.</text>
</comment>
<dbReference type="RefSeq" id="XP_044719467.1">
    <property type="nucleotide sequence ID" value="XM_044865505.1"/>
</dbReference>
<reference evidence="4" key="1">
    <citation type="submission" date="2021-09" db="EMBL/GenBank/DDBJ databases">
        <title>A high-quality genome of the endoparasitic fungus Hirsutella rhossiliensis with a comparison of Hirsutella genomes reveals transposable elements contributing to genome size variation.</title>
        <authorList>
            <person name="Lin R."/>
            <person name="Jiao Y."/>
            <person name="Sun X."/>
            <person name="Ling J."/>
            <person name="Xie B."/>
            <person name="Cheng X."/>
        </authorList>
    </citation>
    <scope>NUCLEOTIDE SEQUENCE</scope>
    <source>
        <strain evidence="4">HR02</strain>
    </source>
</reference>
<sequence>MKSDSSHIPILQARPLRQPARTLFGDATIGIIAQLPPWLDEVDVIIAGGGTAGCVVASRLSDADPDLAILVIEGDQDNYNDPSIILPVLFPSHLMPTSRNTLFYMGVREPKLGNRELMVPSGGVLGGGSSINLMTYSRAQRRDFDSWKMPGWYADELLPFIRKLETYYGPGPPETHGTSGSVQISSSAYNTSMSENDFIQASAKVGILETVDIQDLNTGNAAQRNLRFINPEGHRQDAAHTYLHPRLQDGKHEKLHVLVKHQVPRVLLDKKKAVGVEYRPNSVFHADATALQAVRARKLVVVSAGALGSPLVLERSGIGDAAVLDRAGIAVVAELPGIGRNYMDHHLLTFPYRSILSPRETIDAQYGGRVDIGGFIAAKDSMLGWNAADVTATAKMPRRGTLRTFPGDPTRLAAAQFMSVSTFTVYPYSRGHMHITGQAMSDEIEFKMGFLADERNLDIKSSILAYQKQREILRRMKVYRGEHSPGYPPFAAGSDAACKGVDGPLKDVRDTVYTEDDNVVLEQWKRKNVGSARHSLGTCKMALREEGVVVDGSLGVYGVEGLKVADMSIAPQNVGANTGNTAFVIGEKAADLFIRELAISS</sequence>
<accession>A0A9P8SHA2</accession>
<name>A0A9P8SHA2_9HYPO</name>
<dbReference type="InterPro" id="IPR012132">
    <property type="entry name" value="GMC_OxRdtase"/>
</dbReference>
<dbReference type="GO" id="GO:0016614">
    <property type="term" value="F:oxidoreductase activity, acting on CH-OH group of donors"/>
    <property type="evidence" value="ECO:0007669"/>
    <property type="project" value="InterPro"/>
</dbReference>
<dbReference type="PANTHER" id="PTHR11552:SF78">
    <property type="entry name" value="GLUCOSE-METHANOL-CHOLINE OXIDOREDUCTASE N-TERMINAL DOMAIN-CONTAINING PROTEIN"/>
    <property type="match status" value="1"/>
</dbReference>
<dbReference type="EMBL" id="JAIZPD010000007">
    <property type="protein sequence ID" value="KAH0961954.1"/>
    <property type="molecule type" value="Genomic_DNA"/>
</dbReference>
<protein>
    <submittedName>
        <fullName evidence="4">GMC oxidoreductase domain-containing protein</fullName>
    </submittedName>
</protein>
<evidence type="ECO:0000256" key="2">
    <source>
        <dbReference type="PIRSR" id="PIRSR000137-2"/>
    </source>
</evidence>
<evidence type="ECO:0000256" key="1">
    <source>
        <dbReference type="ARBA" id="ARBA00010790"/>
    </source>
</evidence>
<evidence type="ECO:0000259" key="3">
    <source>
        <dbReference type="PROSITE" id="PS00624"/>
    </source>
</evidence>
<gene>
    <name evidence="4" type="ORF">HRG_07034</name>
</gene>
<dbReference type="SUPFAM" id="SSF51905">
    <property type="entry name" value="FAD/NAD(P)-binding domain"/>
    <property type="match status" value="1"/>
</dbReference>
<keyword evidence="5" id="KW-1185">Reference proteome</keyword>
<dbReference type="Pfam" id="PF05199">
    <property type="entry name" value="GMC_oxred_C"/>
    <property type="match status" value="1"/>
</dbReference>
<dbReference type="InterPro" id="IPR036188">
    <property type="entry name" value="FAD/NAD-bd_sf"/>
</dbReference>
<dbReference type="Proteomes" id="UP000824596">
    <property type="component" value="Unassembled WGS sequence"/>
</dbReference>
<keyword evidence="2" id="KW-0285">Flavoprotein</keyword>
<dbReference type="Gene3D" id="3.30.410.40">
    <property type="match status" value="1"/>
</dbReference>
<comment type="cofactor">
    <cofactor evidence="2">
        <name>FAD</name>
        <dbReference type="ChEBI" id="CHEBI:57692"/>
    </cofactor>
</comment>
<dbReference type="Gene3D" id="3.50.50.60">
    <property type="entry name" value="FAD/NAD(P)-binding domain"/>
    <property type="match status" value="1"/>
</dbReference>
<dbReference type="PANTHER" id="PTHR11552">
    <property type="entry name" value="GLUCOSE-METHANOL-CHOLINE GMC OXIDOREDUCTASE"/>
    <property type="match status" value="1"/>
</dbReference>
<evidence type="ECO:0000313" key="5">
    <source>
        <dbReference type="Proteomes" id="UP000824596"/>
    </source>
</evidence>
<evidence type="ECO:0000313" key="4">
    <source>
        <dbReference type="EMBL" id="KAH0961954.1"/>
    </source>
</evidence>
<proteinExistence type="inferred from homology"/>
<feature type="binding site" evidence="2">
    <location>
        <position position="124"/>
    </location>
    <ligand>
        <name>FAD</name>
        <dbReference type="ChEBI" id="CHEBI:57692"/>
    </ligand>
</feature>
<dbReference type="SUPFAM" id="SSF54373">
    <property type="entry name" value="FAD-linked reductases, C-terminal domain"/>
    <property type="match status" value="1"/>
</dbReference>